<comment type="similarity">
    <text evidence="1">Belongs to the universal ribosomal protein uL13 family.</text>
</comment>
<dbReference type="Proteomes" id="UP000591131">
    <property type="component" value="Unassembled WGS sequence"/>
</dbReference>
<keyword evidence="5" id="KW-1185">Reference proteome</keyword>
<reference evidence="4 5" key="1">
    <citation type="submission" date="2020-04" db="EMBL/GenBank/DDBJ databases">
        <title>Perkinsus chesapeaki whole genome sequence.</title>
        <authorList>
            <person name="Bogema D.R."/>
        </authorList>
    </citation>
    <scope>NUCLEOTIDE SEQUENCE [LARGE SCALE GENOMIC DNA]</scope>
    <source>
        <strain evidence="4">ATCC PRA-425</strain>
    </source>
</reference>
<dbReference type="OrthoDB" id="1882297at2759"/>
<gene>
    <name evidence="4" type="primary">RPL13A</name>
    <name evidence="4" type="ORF">FOL47_009950</name>
</gene>
<dbReference type="NCBIfam" id="TIGR01077">
    <property type="entry name" value="L13_A_E"/>
    <property type="match status" value="1"/>
</dbReference>
<organism evidence="4 5">
    <name type="scientific">Perkinsus chesapeaki</name>
    <name type="common">Clam parasite</name>
    <name type="synonym">Perkinsus andrewsi</name>
    <dbReference type="NCBI Taxonomy" id="330153"/>
    <lineage>
        <taxon>Eukaryota</taxon>
        <taxon>Sar</taxon>
        <taxon>Alveolata</taxon>
        <taxon>Perkinsozoa</taxon>
        <taxon>Perkinsea</taxon>
        <taxon>Perkinsida</taxon>
        <taxon>Perkinsidae</taxon>
        <taxon>Perkinsus</taxon>
    </lineage>
</organism>
<dbReference type="CDD" id="cd00392">
    <property type="entry name" value="Ribosomal_L13"/>
    <property type="match status" value="1"/>
</dbReference>
<dbReference type="Pfam" id="PF00572">
    <property type="entry name" value="Ribosomal_L13"/>
    <property type="match status" value="1"/>
</dbReference>
<dbReference type="GO" id="GO:0022625">
    <property type="term" value="C:cytosolic large ribosomal subunit"/>
    <property type="evidence" value="ECO:0007669"/>
    <property type="project" value="TreeGrafter"/>
</dbReference>
<sequence>MFAKEIVIDCRGHLLGRLASTIAKELLSGQKIVAVHCEGINISGSLFRNKLKYESFKRKHTNSNPKKGPIHFRAPSKILWRTIRGMIRHKTARGQAALDRLKVFDGMPHPYDKAPKQVIPCALKALRLKPTRKFCTLGDLSERVGWKCKSLVERLTERRNVHKAEYYTTVTKTIRKVRSEAKKQVATDPKLKAELATVAPISF</sequence>
<dbReference type="GO" id="GO:0006412">
    <property type="term" value="P:translation"/>
    <property type="evidence" value="ECO:0007669"/>
    <property type="project" value="InterPro"/>
</dbReference>
<dbReference type="InterPro" id="IPR005822">
    <property type="entry name" value="Ribosomal_uL13"/>
</dbReference>
<dbReference type="GO" id="GO:0017148">
    <property type="term" value="P:negative regulation of translation"/>
    <property type="evidence" value="ECO:0007669"/>
    <property type="project" value="TreeGrafter"/>
</dbReference>
<evidence type="ECO:0000256" key="3">
    <source>
        <dbReference type="ARBA" id="ARBA00023274"/>
    </source>
</evidence>
<dbReference type="InterPro" id="IPR005755">
    <property type="entry name" value="Ribosomal_uL13_euk/arc"/>
</dbReference>
<proteinExistence type="inferred from homology"/>
<name>A0A7J6MQP5_PERCH</name>
<keyword evidence="3" id="KW-0687">Ribonucleoprotein</keyword>
<comment type="caution">
    <text evidence="4">The sequence shown here is derived from an EMBL/GenBank/DDBJ whole genome shotgun (WGS) entry which is preliminary data.</text>
</comment>
<dbReference type="HAMAP" id="MF_01366">
    <property type="entry name" value="Ribosomal_uL13"/>
    <property type="match status" value="1"/>
</dbReference>
<dbReference type="AlphaFoldDB" id="A0A7J6MQP5"/>
<dbReference type="FunFam" id="3.90.1180.10:FF:000002">
    <property type="entry name" value="60S ribosomal protein L16"/>
    <property type="match status" value="1"/>
</dbReference>
<dbReference type="InterPro" id="IPR036899">
    <property type="entry name" value="Ribosomal_uL13_sf"/>
</dbReference>
<dbReference type="Gene3D" id="3.90.1180.10">
    <property type="entry name" value="Ribosomal protein L13"/>
    <property type="match status" value="1"/>
</dbReference>
<dbReference type="PANTHER" id="PTHR11545:SF3">
    <property type="entry name" value="LARGE RIBOSOMAL SUBUNIT PROTEIN UL13"/>
    <property type="match status" value="1"/>
</dbReference>
<protein>
    <submittedName>
        <fullName evidence="4">60S ribosomal protein L13A</fullName>
    </submittedName>
</protein>
<accession>A0A7J6MQP5</accession>
<evidence type="ECO:0000256" key="1">
    <source>
        <dbReference type="ARBA" id="ARBA00006227"/>
    </source>
</evidence>
<dbReference type="GO" id="GO:0003735">
    <property type="term" value="F:structural constituent of ribosome"/>
    <property type="evidence" value="ECO:0007669"/>
    <property type="project" value="InterPro"/>
</dbReference>
<evidence type="ECO:0000256" key="2">
    <source>
        <dbReference type="ARBA" id="ARBA00022980"/>
    </source>
</evidence>
<keyword evidence="2 4" id="KW-0689">Ribosomal protein</keyword>
<evidence type="ECO:0000313" key="5">
    <source>
        <dbReference type="Proteomes" id="UP000591131"/>
    </source>
</evidence>
<evidence type="ECO:0000313" key="4">
    <source>
        <dbReference type="EMBL" id="KAF4673919.1"/>
    </source>
</evidence>
<dbReference type="PANTHER" id="PTHR11545">
    <property type="entry name" value="RIBOSOMAL PROTEIN L13"/>
    <property type="match status" value="1"/>
</dbReference>
<dbReference type="GO" id="GO:0003729">
    <property type="term" value="F:mRNA binding"/>
    <property type="evidence" value="ECO:0007669"/>
    <property type="project" value="TreeGrafter"/>
</dbReference>
<dbReference type="SUPFAM" id="SSF52161">
    <property type="entry name" value="Ribosomal protein L13"/>
    <property type="match status" value="1"/>
</dbReference>
<dbReference type="EMBL" id="JAAPAO010000073">
    <property type="protein sequence ID" value="KAF4673919.1"/>
    <property type="molecule type" value="Genomic_DNA"/>
</dbReference>